<evidence type="ECO:0000313" key="2">
    <source>
        <dbReference type="Proteomes" id="UP000324748"/>
    </source>
</evidence>
<proteinExistence type="predicted"/>
<evidence type="ECO:0000313" key="1">
    <source>
        <dbReference type="EMBL" id="KAA1103226.1"/>
    </source>
</evidence>
<dbReference type="AlphaFoldDB" id="A0A5B0PQS7"/>
<protein>
    <submittedName>
        <fullName evidence="1">Uncharacterized protein</fullName>
    </submittedName>
</protein>
<keyword evidence="2" id="KW-1185">Reference proteome</keyword>
<organism evidence="1 2">
    <name type="scientific">Puccinia graminis f. sp. tritici</name>
    <dbReference type="NCBI Taxonomy" id="56615"/>
    <lineage>
        <taxon>Eukaryota</taxon>
        <taxon>Fungi</taxon>
        <taxon>Dikarya</taxon>
        <taxon>Basidiomycota</taxon>
        <taxon>Pucciniomycotina</taxon>
        <taxon>Pucciniomycetes</taxon>
        <taxon>Pucciniales</taxon>
        <taxon>Pucciniaceae</taxon>
        <taxon>Puccinia</taxon>
    </lineage>
</organism>
<accession>A0A5B0PQS7</accession>
<dbReference type="Proteomes" id="UP000324748">
    <property type="component" value="Unassembled WGS sequence"/>
</dbReference>
<dbReference type="EMBL" id="VSWC01000042">
    <property type="protein sequence ID" value="KAA1103226.1"/>
    <property type="molecule type" value="Genomic_DNA"/>
</dbReference>
<reference evidence="1 2" key="1">
    <citation type="submission" date="2019-05" db="EMBL/GenBank/DDBJ databases">
        <title>Emergence of the Ug99 lineage of the wheat stem rust pathogen through somatic hybridization.</title>
        <authorList>
            <person name="Li F."/>
            <person name="Upadhyaya N.M."/>
            <person name="Sperschneider J."/>
            <person name="Matny O."/>
            <person name="Nguyen-Phuc H."/>
            <person name="Mago R."/>
            <person name="Raley C."/>
            <person name="Miller M.E."/>
            <person name="Silverstein K.A.T."/>
            <person name="Henningsen E."/>
            <person name="Hirsch C.D."/>
            <person name="Visser B."/>
            <person name="Pretorius Z.A."/>
            <person name="Steffenson B.J."/>
            <person name="Schwessinger B."/>
            <person name="Dodds P.N."/>
            <person name="Figueroa M."/>
        </authorList>
    </citation>
    <scope>NUCLEOTIDE SEQUENCE [LARGE SCALE GENOMIC DNA]</scope>
    <source>
        <strain evidence="1">21-0</strain>
    </source>
</reference>
<name>A0A5B0PQS7_PUCGR</name>
<sequence>MTLWGMLDAKLKADRIYIVAVSSLSTGPRATNPGHSGLIRRITRSIRDQEPPE</sequence>
<gene>
    <name evidence="1" type="ORF">PGT21_010381</name>
</gene>
<comment type="caution">
    <text evidence="1">The sequence shown here is derived from an EMBL/GenBank/DDBJ whole genome shotgun (WGS) entry which is preliminary data.</text>
</comment>